<name>A0A150GPM7_GONPE</name>
<sequence length="58" mass="6623">MWLTGIEMSEKLRAAKSLEEHIKQDGKRRIPAPEQAPKAPKPSKPFLPPRFQFCAFST</sequence>
<protein>
    <submittedName>
        <fullName evidence="2">Uncharacterized protein</fullName>
    </submittedName>
</protein>
<proteinExistence type="predicted"/>
<organism evidence="2 3">
    <name type="scientific">Gonium pectorale</name>
    <name type="common">Green alga</name>
    <dbReference type="NCBI Taxonomy" id="33097"/>
    <lineage>
        <taxon>Eukaryota</taxon>
        <taxon>Viridiplantae</taxon>
        <taxon>Chlorophyta</taxon>
        <taxon>core chlorophytes</taxon>
        <taxon>Chlorophyceae</taxon>
        <taxon>CS clade</taxon>
        <taxon>Chlamydomonadales</taxon>
        <taxon>Volvocaceae</taxon>
        <taxon>Gonium</taxon>
    </lineage>
</organism>
<feature type="compositionally biased region" description="Basic and acidic residues" evidence="1">
    <location>
        <begin position="19"/>
        <end position="28"/>
    </location>
</feature>
<feature type="region of interest" description="Disordered" evidence="1">
    <location>
        <begin position="19"/>
        <end position="48"/>
    </location>
</feature>
<evidence type="ECO:0000256" key="1">
    <source>
        <dbReference type="SAM" id="MobiDB-lite"/>
    </source>
</evidence>
<feature type="compositionally biased region" description="Pro residues" evidence="1">
    <location>
        <begin position="39"/>
        <end position="48"/>
    </location>
</feature>
<comment type="caution">
    <text evidence="2">The sequence shown here is derived from an EMBL/GenBank/DDBJ whole genome shotgun (WGS) entry which is preliminary data.</text>
</comment>
<reference evidence="3" key="1">
    <citation type="journal article" date="2016" name="Nat. Commun.">
        <title>The Gonium pectorale genome demonstrates co-option of cell cycle regulation during the evolution of multicellularity.</title>
        <authorList>
            <person name="Hanschen E.R."/>
            <person name="Marriage T.N."/>
            <person name="Ferris P.J."/>
            <person name="Hamaji T."/>
            <person name="Toyoda A."/>
            <person name="Fujiyama A."/>
            <person name="Neme R."/>
            <person name="Noguchi H."/>
            <person name="Minakuchi Y."/>
            <person name="Suzuki M."/>
            <person name="Kawai-Toyooka H."/>
            <person name="Smith D.R."/>
            <person name="Sparks H."/>
            <person name="Anderson J."/>
            <person name="Bakaric R."/>
            <person name="Luria V."/>
            <person name="Karger A."/>
            <person name="Kirschner M.W."/>
            <person name="Durand P.M."/>
            <person name="Michod R.E."/>
            <person name="Nozaki H."/>
            <person name="Olson B.J."/>
        </authorList>
    </citation>
    <scope>NUCLEOTIDE SEQUENCE [LARGE SCALE GENOMIC DNA]</scope>
    <source>
        <strain evidence="3">NIES-2863</strain>
    </source>
</reference>
<dbReference type="EMBL" id="LSYV01000012">
    <property type="protein sequence ID" value="KXZ51787.1"/>
    <property type="molecule type" value="Genomic_DNA"/>
</dbReference>
<dbReference type="Proteomes" id="UP000075714">
    <property type="component" value="Unassembled WGS sequence"/>
</dbReference>
<evidence type="ECO:0000313" key="2">
    <source>
        <dbReference type="EMBL" id="KXZ51787.1"/>
    </source>
</evidence>
<dbReference type="AlphaFoldDB" id="A0A150GPM7"/>
<gene>
    <name evidence="2" type="ORF">GPECTOR_11g230</name>
</gene>
<keyword evidence="3" id="KW-1185">Reference proteome</keyword>
<evidence type="ECO:0000313" key="3">
    <source>
        <dbReference type="Proteomes" id="UP000075714"/>
    </source>
</evidence>
<accession>A0A150GPM7</accession>